<dbReference type="PROSITE" id="PS51385">
    <property type="entry name" value="YJEF_N"/>
    <property type="match status" value="1"/>
</dbReference>
<dbReference type="EMBL" id="WAJS01000012">
    <property type="protein sequence ID" value="KAB1650640.1"/>
    <property type="molecule type" value="Genomic_DNA"/>
</dbReference>
<dbReference type="GO" id="GO:0016798">
    <property type="term" value="F:hydrolase activity, acting on glycosyl bonds"/>
    <property type="evidence" value="ECO:0007669"/>
    <property type="project" value="UniProtKB-KW"/>
</dbReference>
<comment type="catalytic activity">
    <reaction evidence="1">
        <text>(6R)-NADHX = (6S)-NADHX</text>
        <dbReference type="Rhea" id="RHEA:32215"/>
        <dbReference type="ChEBI" id="CHEBI:64074"/>
        <dbReference type="ChEBI" id="CHEBI:64075"/>
        <dbReference type="EC" id="5.1.99.6"/>
    </reaction>
</comment>
<dbReference type="Gene3D" id="3.40.470.10">
    <property type="entry name" value="Uracil-DNA glycosylase-like domain"/>
    <property type="match status" value="1"/>
</dbReference>
<dbReference type="InterPro" id="IPR036895">
    <property type="entry name" value="Uracil-DNA_glycosylase-like_sf"/>
</dbReference>
<dbReference type="Pfam" id="PF03167">
    <property type="entry name" value="UDG"/>
    <property type="match status" value="1"/>
</dbReference>
<evidence type="ECO:0000259" key="2">
    <source>
        <dbReference type="PROSITE" id="PS51385"/>
    </source>
</evidence>
<organism evidence="3 4">
    <name type="scientific">Adlercreutzia muris</name>
    <dbReference type="NCBI Taxonomy" id="1796610"/>
    <lineage>
        <taxon>Bacteria</taxon>
        <taxon>Bacillati</taxon>
        <taxon>Actinomycetota</taxon>
        <taxon>Coriobacteriia</taxon>
        <taxon>Eggerthellales</taxon>
        <taxon>Eggerthellaceae</taxon>
        <taxon>Adlercreutzia</taxon>
    </lineage>
</organism>
<keyword evidence="1" id="KW-0479">Metal-binding</keyword>
<keyword evidence="3" id="KW-0326">Glycosidase</keyword>
<comment type="catalytic activity">
    <reaction evidence="1">
        <text>(6R)-NADPHX = (6S)-NADPHX</text>
        <dbReference type="Rhea" id="RHEA:32227"/>
        <dbReference type="ChEBI" id="CHEBI:64076"/>
        <dbReference type="ChEBI" id="CHEBI:64077"/>
        <dbReference type="EC" id="5.1.99.6"/>
    </reaction>
</comment>
<comment type="cofactor">
    <cofactor evidence="1">
        <name>K(+)</name>
        <dbReference type="ChEBI" id="CHEBI:29103"/>
    </cofactor>
    <text evidence="1">Binds 1 potassium ion per subunit.</text>
</comment>
<dbReference type="SUPFAM" id="SSF52141">
    <property type="entry name" value="Uracil-DNA glycosylase-like"/>
    <property type="match status" value="1"/>
</dbReference>
<name>A0A7C8BUG9_9ACTN</name>
<sequence>MTKETQRQPQSVEHGIPPVFDGRSEVLVLGTMPSPKSREAGFFYGHPQNRFWRVLAALFDEPVPEGNAERTDLLLRHHIALWDVLASCDIEGASDASIRNARPNDLSRILHAAPVRHVFCTGATSARLYEKLCEPVCGIAAQKLPSTSPANAAWSLPRLVEAYRPMAEAVTCFEPPVLDVSAVVALERAIAAAGTPLDRLMRRAGRFLAYEARKMLEGRTAGGNVAAESGAAGADVPLVAVGAAAGFDGSAAAVGAGHRGFRRESPVVVFCGSGNNGGDGWVAAEYLDRWGIPVRVVTARAPEDLRAEPARSAALRARAALSDRAAVLVAPDSGEVADLLATAPLAIDAILGTGFSHDAVKAPFDRWIRALNDARVRGTVVVAADVPSGLSAQTGAAAADTVRADVTVTMITPKPGLYIVRDQGCAGRGGAEGGPLAVQVPGGQAAAATAPLVPAPCCGRIRVAPLAYIEPLLEAAAG</sequence>
<dbReference type="GO" id="GO:0046872">
    <property type="term" value="F:metal ion binding"/>
    <property type="evidence" value="ECO:0007669"/>
    <property type="project" value="UniProtKB-KW"/>
</dbReference>
<feature type="binding site" evidence="1">
    <location>
        <position position="385"/>
    </location>
    <ligand>
        <name>(6S)-NADPHX</name>
        <dbReference type="ChEBI" id="CHEBI:64076"/>
    </ligand>
</feature>
<dbReference type="GO" id="GO:0052856">
    <property type="term" value="F:NAD(P)HX epimerase activity"/>
    <property type="evidence" value="ECO:0007669"/>
    <property type="project" value="UniProtKB-UniRule"/>
</dbReference>
<dbReference type="NCBIfam" id="TIGR04274">
    <property type="entry name" value="hypoxanDNAglyco"/>
    <property type="match status" value="1"/>
</dbReference>
<dbReference type="GO" id="GO:0000166">
    <property type="term" value="F:nucleotide binding"/>
    <property type="evidence" value="ECO:0007669"/>
    <property type="project" value="UniProtKB-KW"/>
</dbReference>
<dbReference type="SUPFAM" id="SSF64153">
    <property type="entry name" value="YjeF N-terminal domain-like"/>
    <property type="match status" value="1"/>
</dbReference>
<keyword evidence="1" id="KW-0521">NADP</keyword>
<comment type="similarity">
    <text evidence="1">Belongs to the NnrE/AIBP family.</text>
</comment>
<keyword evidence="1" id="KW-0547">Nucleotide-binding</keyword>
<dbReference type="NCBIfam" id="TIGR00197">
    <property type="entry name" value="yjeF_nterm"/>
    <property type="match status" value="1"/>
</dbReference>
<dbReference type="CDD" id="cd10032">
    <property type="entry name" value="UDG-F6_HDG"/>
    <property type="match status" value="1"/>
</dbReference>
<dbReference type="InterPro" id="IPR004443">
    <property type="entry name" value="YjeF_N_dom"/>
</dbReference>
<dbReference type="Proteomes" id="UP000479639">
    <property type="component" value="Unassembled WGS sequence"/>
</dbReference>
<dbReference type="HAMAP" id="MF_01966">
    <property type="entry name" value="NADHX_epimerase"/>
    <property type="match status" value="1"/>
</dbReference>
<keyword evidence="3" id="KW-0378">Hydrolase</keyword>
<feature type="domain" description="YjeF N-terminal" evidence="2">
    <location>
        <begin position="183"/>
        <end position="474"/>
    </location>
</feature>
<dbReference type="RefSeq" id="WP_151430172.1">
    <property type="nucleotide sequence ID" value="NZ_JANJZI010000010.1"/>
</dbReference>
<feature type="binding site" evidence="1">
    <location>
        <position position="388"/>
    </location>
    <ligand>
        <name>K(+)</name>
        <dbReference type="ChEBI" id="CHEBI:29103"/>
    </ligand>
</feature>
<dbReference type="Gene3D" id="3.40.50.10260">
    <property type="entry name" value="YjeF N-terminal domain"/>
    <property type="match status" value="1"/>
</dbReference>
<feature type="binding site" evidence="1">
    <location>
        <begin position="275"/>
        <end position="279"/>
    </location>
    <ligand>
        <name>(6S)-NADPHX</name>
        <dbReference type="ChEBI" id="CHEBI:64076"/>
    </ligand>
</feature>
<comment type="caution">
    <text evidence="1">Lacks conserved residue(s) required for the propagation of feature annotation.</text>
</comment>
<comment type="caution">
    <text evidence="3">The sequence shown here is derived from an EMBL/GenBank/DDBJ whole genome shotgun (WGS) entry which is preliminary data.</text>
</comment>
<dbReference type="AlphaFoldDB" id="A0A7C8BUG9"/>
<accession>A0A7C8BUG9</accession>
<dbReference type="EC" id="5.1.99.6" evidence="1"/>
<reference evidence="3 4" key="1">
    <citation type="submission" date="2019-09" db="EMBL/GenBank/DDBJ databases">
        <title>Whole genome shotgun sequencing (WGS) of Ellagibacter isourolithinifaciens DSM 104140(T) and Adlercreutzia muris DSM 29508(T).</title>
        <authorList>
            <person name="Stoll D.A."/>
            <person name="Danylec N."/>
            <person name="Huch M."/>
        </authorList>
    </citation>
    <scope>NUCLEOTIDE SEQUENCE [LARGE SCALE GENOMIC DNA]</scope>
    <source>
        <strain evidence="3 4">DSM 29508</strain>
    </source>
</reference>
<evidence type="ECO:0000256" key="1">
    <source>
        <dbReference type="HAMAP-Rule" id="MF_01966"/>
    </source>
</evidence>
<evidence type="ECO:0000313" key="3">
    <source>
        <dbReference type="EMBL" id="KAB1650640.1"/>
    </source>
</evidence>
<proteinExistence type="inferred from homology"/>
<keyword evidence="1" id="KW-0520">NAD</keyword>
<keyword evidence="4" id="KW-1185">Reference proteome</keyword>
<dbReference type="SMART" id="SM00987">
    <property type="entry name" value="UreE_C"/>
    <property type="match status" value="1"/>
</dbReference>
<dbReference type="SMART" id="SM00986">
    <property type="entry name" value="UDG"/>
    <property type="match status" value="1"/>
</dbReference>
<dbReference type="InterPro" id="IPR036652">
    <property type="entry name" value="YjeF_N_dom_sf"/>
</dbReference>
<dbReference type="InterPro" id="IPR026353">
    <property type="entry name" value="Hypoxan-DNA_Glyclase"/>
</dbReference>
<dbReference type="InterPro" id="IPR005122">
    <property type="entry name" value="Uracil-DNA_glycosylase-like"/>
</dbReference>
<gene>
    <name evidence="1" type="primary">nnrE</name>
    <name evidence="3" type="ORF">F8D48_04920</name>
</gene>
<keyword evidence="1" id="KW-0630">Potassium</keyword>
<evidence type="ECO:0000313" key="4">
    <source>
        <dbReference type="Proteomes" id="UP000479639"/>
    </source>
</evidence>
<protein>
    <recommendedName>
        <fullName evidence="1">NAD(P)H-hydrate epimerase</fullName>
        <ecNumber evidence="1">5.1.99.6</ecNumber>
    </recommendedName>
    <alternativeName>
        <fullName evidence="1">NAD(P)HX epimerase</fullName>
    </alternativeName>
</protein>
<feature type="binding site" evidence="1">
    <location>
        <position position="348"/>
    </location>
    <ligand>
        <name>K(+)</name>
        <dbReference type="ChEBI" id="CHEBI:29103"/>
    </ligand>
</feature>
<dbReference type="Pfam" id="PF03853">
    <property type="entry name" value="YjeF_N"/>
    <property type="match status" value="1"/>
</dbReference>
<comment type="function">
    <text evidence="1">Catalyzes the epimerization of the S- and R-forms of NAD(P)HX, a damaged form of NAD(P)H that is a result of enzymatic or heat-dependent hydration. This is a prerequisite for the S-specific NAD(P)H-hydrate dehydratase to allow the repair of both epimers of NAD(P)HX.</text>
</comment>
<feature type="binding site" evidence="1">
    <location>
        <position position="276"/>
    </location>
    <ligand>
        <name>K(+)</name>
        <dbReference type="ChEBI" id="CHEBI:29103"/>
    </ligand>
</feature>
<keyword evidence="1" id="KW-0413">Isomerase</keyword>